<evidence type="ECO:0000256" key="3">
    <source>
        <dbReference type="ARBA" id="ARBA00022692"/>
    </source>
</evidence>
<keyword evidence="5" id="KW-0406">Ion transport</keyword>
<feature type="transmembrane region" description="Helical" evidence="10">
    <location>
        <begin position="187"/>
        <end position="206"/>
    </location>
</feature>
<dbReference type="InterPro" id="IPR050368">
    <property type="entry name" value="ClC-type_chloride_channel"/>
</dbReference>
<proteinExistence type="predicted"/>
<feature type="transmembrane region" description="Helical" evidence="10">
    <location>
        <begin position="326"/>
        <end position="349"/>
    </location>
</feature>
<evidence type="ECO:0000256" key="10">
    <source>
        <dbReference type="SAM" id="Phobius"/>
    </source>
</evidence>
<evidence type="ECO:0000256" key="8">
    <source>
        <dbReference type="ARBA" id="ARBA00023214"/>
    </source>
</evidence>
<dbReference type="Pfam" id="PF00654">
    <property type="entry name" value="Voltage_CLC"/>
    <property type="match status" value="1"/>
</dbReference>
<evidence type="ECO:0000256" key="9">
    <source>
        <dbReference type="ARBA" id="ARBA00023303"/>
    </source>
</evidence>
<keyword evidence="9" id="KW-0407">Ion channel</keyword>
<dbReference type="EMBL" id="JABEVX010000009">
    <property type="protein sequence ID" value="NNT72989.1"/>
    <property type="molecule type" value="Genomic_DNA"/>
</dbReference>
<evidence type="ECO:0000313" key="11">
    <source>
        <dbReference type="EMBL" id="NNT72989.1"/>
    </source>
</evidence>
<keyword evidence="12" id="KW-1185">Reference proteome</keyword>
<evidence type="ECO:0000256" key="7">
    <source>
        <dbReference type="ARBA" id="ARBA00023173"/>
    </source>
</evidence>
<evidence type="ECO:0000256" key="4">
    <source>
        <dbReference type="ARBA" id="ARBA00022989"/>
    </source>
</evidence>
<feature type="transmembrane region" description="Helical" evidence="10">
    <location>
        <begin position="113"/>
        <end position="136"/>
    </location>
</feature>
<evidence type="ECO:0000256" key="5">
    <source>
        <dbReference type="ARBA" id="ARBA00023065"/>
    </source>
</evidence>
<reference evidence="11 12" key="1">
    <citation type="submission" date="2020-05" db="EMBL/GenBank/DDBJ databases">
        <title>Draft genome of Flavobacterium sp. IMCC34852.</title>
        <authorList>
            <person name="Song J."/>
            <person name="Cho J.-C."/>
        </authorList>
    </citation>
    <scope>NUCLEOTIDE SEQUENCE [LARGE SCALE GENOMIC DNA]</scope>
    <source>
        <strain evidence="11 12">IMCC34852</strain>
    </source>
</reference>
<dbReference type="PRINTS" id="PR00762">
    <property type="entry name" value="CLCHANNEL"/>
</dbReference>
<evidence type="ECO:0000256" key="1">
    <source>
        <dbReference type="ARBA" id="ARBA00004141"/>
    </source>
</evidence>
<feature type="transmembrane region" description="Helical" evidence="10">
    <location>
        <begin position="355"/>
        <end position="381"/>
    </location>
</feature>
<dbReference type="PANTHER" id="PTHR43427:SF6">
    <property type="entry name" value="CHLORIDE CHANNEL PROTEIN CLC-E"/>
    <property type="match status" value="1"/>
</dbReference>
<dbReference type="InterPro" id="IPR014743">
    <property type="entry name" value="Cl-channel_core"/>
</dbReference>
<evidence type="ECO:0000256" key="2">
    <source>
        <dbReference type="ARBA" id="ARBA00022448"/>
    </source>
</evidence>
<name>A0A7Y3RAK6_9FLAO</name>
<dbReference type="AlphaFoldDB" id="A0A7Y3RAK6"/>
<feature type="transmembrane region" description="Helical" evidence="10">
    <location>
        <begin position="226"/>
        <end position="248"/>
    </location>
</feature>
<dbReference type="PANTHER" id="PTHR43427">
    <property type="entry name" value="CHLORIDE CHANNEL PROTEIN CLC-E"/>
    <property type="match status" value="1"/>
</dbReference>
<feature type="transmembrane region" description="Helical" evidence="10">
    <location>
        <begin position="12"/>
        <end position="35"/>
    </location>
</feature>
<feature type="transmembrane region" description="Helical" evidence="10">
    <location>
        <begin position="388"/>
        <end position="405"/>
    </location>
</feature>
<keyword evidence="3 10" id="KW-0812">Transmembrane</keyword>
<feature type="transmembrane region" description="Helical" evidence="10">
    <location>
        <begin position="55"/>
        <end position="73"/>
    </location>
</feature>
<keyword evidence="7" id="KW-0869">Chloride channel</keyword>
<dbReference type="SUPFAM" id="SSF81340">
    <property type="entry name" value="Clc chloride channel"/>
    <property type="match status" value="1"/>
</dbReference>
<dbReference type="InterPro" id="IPR001807">
    <property type="entry name" value="ClC"/>
</dbReference>
<dbReference type="RefSeq" id="WP_171223151.1">
    <property type="nucleotide sequence ID" value="NZ_CP121446.1"/>
</dbReference>
<organism evidence="11 12">
    <name type="scientific">Flavobacterium rivulicola</name>
    <dbReference type="NCBI Taxonomy" id="2732161"/>
    <lineage>
        <taxon>Bacteria</taxon>
        <taxon>Pseudomonadati</taxon>
        <taxon>Bacteroidota</taxon>
        <taxon>Flavobacteriia</taxon>
        <taxon>Flavobacteriales</taxon>
        <taxon>Flavobacteriaceae</taxon>
        <taxon>Flavobacterium</taxon>
    </lineage>
</organism>
<keyword evidence="6 10" id="KW-0472">Membrane</keyword>
<dbReference type="GO" id="GO:0005254">
    <property type="term" value="F:chloride channel activity"/>
    <property type="evidence" value="ECO:0007669"/>
    <property type="project" value="UniProtKB-KW"/>
</dbReference>
<gene>
    <name evidence="11" type="ORF">HKT18_12240</name>
</gene>
<feature type="transmembrane region" description="Helical" evidence="10">
    <location>
        <begin position="260"/>
        <end position="276"/>
    </location>
</feature>
<keyword evidence="8" id="KW-0868">Chloride</keyword>
<evidence type="ECO:0000256" key="6">
    <source>
        <dbReference type="ARBA" id="ARBA00023136"/>
    </source>
</evidence>
<dbReference type="CDD" id="cd00400">
    <property type="entry name" value="Voltage_gated_ClC"/>
    <property type="match status" value="1"/>
</dbReference>
<dbReference type="GO" id="GO:0034707">
    <property type="term" value="C:chloride channel complex"/>
    <property type="evidence" value="ECO:0007669"/>
    <property type="project" value="UniProtKB-KW"/>
</dbReference>
<comment type="caution">
    <text evidence="11">The sequence shown here is derived from an EMBL/GenBank/DDBJ whole genome shotgun (WGS) entry which is preliminary data.</text>
</comment>
<evidence type="ECO:0000313" key="12">
    <source>
        <dbReference type="Proteomes" id="UP000536509"/>
    </source>
</evidence>
<protein>
    <submittedName>
        <fullName evidence="11">Chloride channel protein</fullName>
    </submittedName>
</protein>
<accession>A0A7Y3RAK6</accession>
<feature type="transmembrane region" description="Helical" evidence="10">
    <location>
        <begin position="156"/>
        <end position="175"/>
    </location>
</feature>
<keyword evidence="4 10" id="KW-1133">Transmembrane helix</keyword>
<dbReference type="Gene3D" id="1.10.3080.10">
    <property type="entry name" value="Clc chloride channel"/>
    <property type="match status" value="1"/>
</dbReference>
<sequence>MNSFSKTKANFTLIIISKLLIAALLIGLLSSFLAISLKQSTEYFEKAFFLKAEGNWIYLLFFPTIGLTLIYFLRQYLFKQKANKGITEIFDVTQSKSKNLPLYKIPSHFINGLLTVVFGGSTGIEVSTVVATAAIGNTAQRKEKVLSRYKTELICAGITAGITILFGSPIAGLLFSAEVITKKINRVFITTNGIALMVALAILSILDEKPLFHVAITTWHLKAIPYFIVLGLLAGLHSVYLTKSVLFFKSLFRQQSHWQKILFGGVILSICLILYPELYGDGYHAIESIFSESGQVITSTLTLIGIILLKPLITSATLVAGGDGGVFAPSLFIGAFLGFLTATLLNTFFATDVIVINFVILGMSAVLSASIHAPFTALFLVCGMIADYTLFFPLLLVCFVAKYAAKMVFPYNVYNYSATQ</sequence>
<keyword evidence="2" id="KW-0813">Transport</keyword>
<dbReference type="Proteomes" id="UP000536509">
    <property type="component" value="Unassembled WGS sequence"/>
</dbReference>
<comment type="subcellular location">
    <subcellularLocation>
        <location evidence="1">Membrane</location>
        <topology evidence="1">Multi-pass membrane protein</topology>
    </subcellularLocation>
</comment>